<name>A0ABY8JRA1_9BRAD</name>
<organism evidence="1 2">
    <name type="scientific">Bradyrhizobium brasilense</name>
    <dbReference type="NCBI Taxonomy" id="1419277"/>
    <lineage>
        <taxon>Bacteria</taxon>
        <taxon>Pseudomonadati</taxon>
        <taxon>Pseudomonadota</taxon>
        <taxon>Alphaproteobacteria</taxon>
        <taxon>Hyphomicrobiales</taxon>
        <taxon>Nitrobacteraceae</taxon>
        <taxon>Bradyrhizobium</taxon>
    </lineage>
</organism>
<evidence type="ECO:0000313" key="1">
    <source>
        <dbReference type="EMBL" id="WFU67877.1"/>
    </source>
</evidence>
<dbReference type="Proteomes" id="UP001221546">
    <property type="component" value="Chromosome"/>
</dbReference>
<evidence type="ECO:0000313" key="2">
    <source>
        <dbReference type="Proteomes" id="UP001221546"/>
    </source>
</evidence>
<sequence>MSIRRLVLADMDVAARAHRAAFDQALPWLAGLHTPDGIDRMI</sequence>
<dbReference type="RefSeq" id="WP_256520413.1">
    <property type="nucleotide sequence ID" value="NZ_CP121646.1"/>
</dbReference>
<keyword evidence="2" id="KW-1185">Reference proteome</keyword>
<protein>
    <recommendedName>
        <fullName evidence="3">GNAT family N-acetyltransferase</fullName>
    </recommendedName>
</protein>
<gene>
    <name evidence="1" type="ORF">QA636_21285</name>
</gene>
<accession>A0ABY8JRA1</accession>
<proteinExistence type="predicted"/>
<evidence type="ECO:0008006" key="3">
    <source>
        <dbReference type="Google" id="ProtNLM"/>
    </source>
</evidence>
<reference evidence="1 2" key="1">
    <citation type="submission" date="2023-04" db="EMBL/GenBank/DDBJ databases">
        <title>Australian commercial rhizobial inoculants.</title>
        <authorList>
            <person name="Kohlmeier M.G."/>
            <person name="O'Hara G.W."/>
            <person name="Colombi E."/>
            <person name="Ramsay J.P."/>
            <person name="Terpolilli J."/>
        </authorList>
    </citation>
    <scope>NUCLEOTIDE SEQUENCE [LARGE SCALE GENOMIC DNA]</scope>
    <source>
        <strain evidence="1 2">CB627</strain>
    </source>
</reference>
<dbReference type="EMBL" id="CP121646">
    <property type="protein sequence ID" value="WFU67877.1"/>
    <property type="molecule type" value="Genomic_DNA"/>
</dbReference>